<dbReference type="AlphaFoldDB" id="A0A7X0MQ30"/>
<comment type="caution">
    <text evidence="2">The sequence shown here is derived from an EMBL/GenBank/DDBJ whole genome shotgun (WGS) entry which is preliminary data.</text>
</comment>
<reference evidence="2 3" key="1">
    <citation type="submission" date="2020-08" db="EMBL/GenBank/DDBJ databases">
        <title>The Agave Microbiome: Exploring the role of microbial communities in plant adaptations to desert environments.</title>
        <authorList>
            <person name="Partida-Martinez L.P."/>
        </authorList>
    </citation>
    <scope>NUCLEOTIDE SEQUENCE [LARGE SCALE GENOMIC DNA]</scope>
    <source>
        <strain evidence="2 3">AS3.12</strain>
    </source>
</reference>
<protein>
    <recommendedName>
        <fullName evidence="4">Transmembrane protein</fullName>
    </recommendedName>
</protein>
<dbReference type="PROSITE" id="PS51257">
    <property type="entry name" value="PROKAR_LIPOPROTEIN"/>
    <property type="match status" value="1"/>
</dbReference>
<keyword evidence="1" id="KW-0732">Signal</keyword>
<feature type="signal peptide" evidence="1">
    <location>
        <begin position="1"/>
        <end position="25"/>
    </location>
</feature>
<evidence type="ECO:0000313" key="3">
    <source>
        <dbReference type="Proteomes" id="UP000585437"/>
    </source>
</evidence>
<organism evidence="2 3">
    <name type="scientific">Rhizobium soli</name>
    <dbReference type="NCBI Taxonomy" id="424798"/>
    <lineage>
        <taxon>Bacteria</taxon>
        <taxon>Pseudomonadati</taxon>
        <taxon>Pseudomonadota</taxon>
        <taxon>Alphaproteobacteria</taxon>
        <taxon>Hyphomicrobiales</taxon>
        <taxon>Rhizobiaceae</taxon>
        <taxon>Rhizobium/Agrobacterium group</taxon>
        <taxon>Rhizobium</taxon>
    </lineage>
</organism>
<evidence type="ECO:0000313" key="2">
    <source>
        <dbReference type="EMBL" id="MBB6507362.1"/>
    </source>
</evidence>
<sequence>MKIVAFSAGLLGLALALSSCTTAGASGGGSDIAPIKGSITYGGQPRSKLTKSPIGSTFPHEFIDQFGDRVSETYVIEPDRSLRIIDRHVISESFSD</sequence>
<proteinExistence type="predicted"/>
<evidence type="ECO:0008006" key="4">
    <source>
        <dbReference type="Google" id="ProtNLM"/>
    </source>
</evidence>
<gene>
    <name evidence="2" type="ORF">F4695_000681</name>
</gene>
<dbReference type="Proteomes" id="UP000585437">
    <property type="component" value="Unassembled WGS sequence"/>
</dbReference>
<dbReference type="RefSeq" id="WP_062455134.1">
    <property type="nucleotide sequence ID" value="NZ_JACHBU010000001.1"/>
</dbReference>
<feature type="chain" id="PRO_5031482321" description="Transmembrane protein" evidence="1">
    <location>
        <begin position="26"/>
        <end position="96"/>
    </location>
</feature>
<name>A0A7X0MQ30_9HYPH</name>
<dbReference type="EMBL" id="JACHBU010000001">
    <property type="protein sequence ID" value="MBB6507362.1"/>
    <property type="molecule type" value="Genomic_DNA"/>
</dbReference>
<accession>A0A7X0MQ30</accession>
<keyword evidence="3" id="KW-1185">Reference proteome</keyword>
<evidence type="ECO:0000256" key="1">
    <source>
        <dbReference type="SAM" id="SignalP"/>
    </source>
</evidence>